<evidence type="ECO:0000256" key="1">
    <source>
        <dbReference type="SAM" id="Phobius"/>
    </source>
</evidence>
<keyword evidence="1" id="KW-1133">Transmembrane helix</keyword>
<name>A0AAE3VN28_9HYPH</name>
<evidence type="ECO:0000313" key="3">
    <source>
        <dbReference type="Proteomes" id="UP001229244"/>
    </source>
</evidence>
<comment type="caution">
    <text evidence="2">The sequence shown here is derived from an EMBL/GenBank/DDBJ whole genome shotgun (WGS) entry which is preliminary data.</text>
</comment>
<sequence length="73" mass="7810">MLSRCAAFFIWDYGLKRGNIQVLGASACLAPLLSAIILIAFGYGTFTWPVVAACVLITAGALLAAPELILRRR</sequence>
<keyword evidence="3" id="KW-1185">Reference proteome</keyword>
<dbReference type="EMBL" id="JAUSUL010000001">
    <property type="protein sequence ID" value="MDQ0315098.1"/>
    <property type="molecule type" value="Genomic_DNA"/>
</dbReference>
<protein>
    <submittedName>
        <fullName evidence="2">Drug/metabolite transporter (DMT)-like permease</fullName>
    </submittedName>
</protein>
<dbReference type="RefSeq" id="WP_306884891.1">
    <property type="nucleotide sequence ID" value="NZ_JAUSUL010000001.1"/>
</dbReference>
<dbReference type="AlphaFoldDB" id="A0AAE3VN28"/>
<dbReference type="Proteomes" id="UP001229244">
    <property type="component" value="Unassembled WGS sequence"/>
</dbReference>
<evidence type="ECO:0000313" key="2">
    <source>
        <dbReference type="EMBL" id="MDQ0315098.1"/>
    </source>
</evidence>
<organism evidence="2 3">
    <name type="scientific">Amorphus orientalis</name>
    <dbReference type="NCBI Taxonomy" id="649198"/>
    <lineage>
        <taxon>Bacteria</taxon>
        <taxon>Pseudomonadati</taxon>
        <taxon>Pseudomonadota</taxon>
        <taxon>Alphaproteobacteria</taxon>
        <taxon>Hyphomicrobiales</taxon>
        <taxon>Amorphaceae</taxon>
        <taxon>Amorphus</taxon>
    </lineage>
</organism>
<gene>
    <name evidence="2" type="ORF">J2S73_001535</name>
</gene>
<feature type="transmembrane region" description="Helical" evidence="1">
    <location>
        <begin position="50"/>
        <end position="70"/>
    </location>
</feature>
<keyword evidence="1" id="KW-0472">Membrane</keyword>
<keyword evidence="1" id="KW-0812">Transmembrane</keyword>
<dbReference type="PROSITE" id="PS51257">
    <property type="entry name" value="PROKAR_LIPOPROTEIN"/>
    <property type="match status" value="1"/>
</dbReference>
<proteinExistence type="predicted"/>
<feature type="transmembrane region" description="Helical" evidence="1">
    <location>
        <begin position="20"/>
        <end position="44"/>
    </location>
</feature>
<reference evidence="2" key="1">
    <citation type="submission" date="2023-07" db="EMBL/GenBank/DDBJ databases">
        <title>Genomic Encyclopedia of Type Strains, Phase IV (KMG-IV): sequencing the most valuable type-strain genomes for metagenomic binning, comparative biology and taxonomic classification.</title>
        <authorList>
            <person name="Goeker M."/>
        </authorList>
    </citation>
    <scope>NUCLEOTIDE SEQUENCE</scope>
    <source>
        <strain evidence="2">DSM 21202</strain>
    </source>
</reference>
<accession>A0AAE3VN28</accession>